<reference evidence="3 4" key="1">
    <citation type="journal article" date="2023" name="Commun. Biol.">
        <title>Reorganization of the ancestral sex-determining regions during the evolution of trioecy in Pleodorina starrii.</title>
        <authorList>
            <person name="Takahashi K."/>
            <person name="Suzuki S."/>
            <person name="Kawai-Toyooka H."/>
            <person name="Yamamoto K."/>
            <person name="Hamaji T."/>
            <person name="Ootsuki R."/>
            <person name="Yamaguchi H."/>
            <person name="Kawachi M."/>
            <person name="Higashiyama T."/>
            <person name="Nozaki H."/>
        </authorList>
    </citation>
    <scope>NUCLEOTIDE SEQUENCE [LARGE SCALE GENOMIC DNA]</scope>
    <source>
        <strain evidence="3 4">NIES-4479</strain>
    </source>
</reference>
<dbReference type="EMBL" id="BRXU01000054">
    <property type="protein sequence ID" value="GLC61894.1"/>
    <property type="molecule type" value="Genomic_DNA"/>
</dbReference>
<sequence length="653" mass="66348">MGGVGGSAAAPSGTNVQPSRTSPAGAATSTTVSLTAASPSSSASITPTTSALSLSSSVTTTTASCTNSGAMPRSSSALNPTDNDSSESTATSRCARAPAEIDICNAAAGSSYRGCGNIGQDDLLGCGGGAEDALARALHLISELDLLLSSPEEVRHHQKLQGAHAAVAEAVPLVWGLRSEVEGLRAQLASYDKLMAERDQTLARLQADLADMEEARALYRQQLAQLCATTTTPLCANSNQLPTDSQVPCDTRSARSSRTGFDSQRLRRLPSLSEHDGDDGGDDGAKVNGGSETSNVDVGASAALSHIPAAAVVAAAVAATSPIVRNRSWITNAHPPLSEAPLPSRQPTLGCLLPGWATVPLVPTVYGMGMAVSVRDADAAELPSGAKGLRVCPPSPTRIETPVRRRTDPNVRLAAKSLFAAGTATTTTATADPAGSASAAATPTAAKEPACATPTPMTAAAATPLGSSATPMSPRSFRQIKHFGPASDELPYMPYTPSYQPGPLSETSSLSSGAQALRRAVSSLEALNPAATLTAASSEVNKLWPGEEKSVDGDENSKAPESASTVGLVSYSNDAAAATAASKAASLRSRRHSYIWRRRLSRGGGGGGGGEVRAPSSSLGQLVGLDALSFVWLNVNEVGAAVPAYDAATAMAL</sequence>
<dbReference type="Proteomes" id="UP001165080">
    <property type="component" value="Unassembled WGS sequence"/>
</dbReference>
<accession>A0A9W6C184</accession>
<keyword evidence="1" id="KW-0175">Coiled coil</keyword>
<feature type="compositionally biased region" description="Low complexity" evidence="2">
    <location>
        <begin position="426"/>
        <end position="464"/>
    </location>
</feature>
<feature type="compositionally biased region" description="Polar residues" evidence="2">
    <location>
        <begin position="65"/>
        <end position="92"/>
    </location>
</feature>
<gene>
    <name evidence="3" type="primary">PLEST004741</name>
    <name evidence="3" type="ORF">PLESTB_001815400</name>
</gene>
<feature type="compositionally biased region" description="Polar residues" evidence="2">
    <location>
        <begin position="237"/>
        <end position="262"/>
    </location>
</feature>
<feature type="region of interest" description="Disordered" evidence="2">
    <location>
        <begin position="1"/>
        <end position="93"/>
    </location>
</feature>
<evidence type="ECO:0000256" key="2">
    <source>
        <dbReference type="SAM" id="MobiDB-lite"/>
    </source>
</evidence>
<feature type="coiled-coil region" evidence="1">
    <location>
        <begin position="195"/>
        <end position="229"/>
    </location>
</feature>
<evidence type="ECO:0000256" key="1">
    <source>
        <dbReference type="SAM" id="Coils"/>
    </source>
</evidence>
<dbReference type="AlphaFoldDB" id="A0A9W6C184"/>
<feature type="compositionally biased region" description="Low complexity" evidence="2">
    <location>
        <begin position="26"/>
        <end position="64"/>
    </location>
</feature>
<feature type="region of interest" description="Disordered" evidence="2">
    <location>
        <begin position="426"/>
        <end position="511"/>
    </location>
</feature>
<organism evidence="3 4">
    <name type="scientific">Pleodorina starrii</name>
    <dbReference type="NCBI Taxonomy" id="330485"/>
    <lineage>
        <taxon>Eukaryota</taxon>
        <taxon>Viridiplantae</taxon>
        <taxon>Chlorophyta</taxon>
        <taxon>core chlorophytes</taxon>
        <taxon>Chlorophyceae</taxon>
        <taxon>CS clade</taxon>
        <taxon>Chlamydomonadales</taxon>
        <taxon>Volvocaceae</taxon>
        <taxon>Pleodorina</taxon>
    </lineage>
</organism>
<evidence type="ECO:0000313" key="3">
    <source>
        <dbReference type="EMBL" id="GLC61894.1"/>
    </source>
</evidence>
<name>A0A9W6C184_9CHLO</name>
<evidence type="ECO:0000313" key="4">
    <source>
        <dbReference type="Proteomes" id="UP001165080"/>
    </source>
</evidence>
<protein>
    <submittedName>
        <fullName evidence="3">Uncharacterized protein</fullName>
    </submittedName>
</protein>
<feature type="region of interest" description="Disordered" evidence="2">
    <location>
        <begin position="234"/>
        <end position="293"/>
    </location>
</feature>
<proteinExistence type="predicted"/>
<comment type="caution">
    <text evidence="3">The sequence shown here is derived from an EMBL/GenBank/DDBJ whole genome shotgun (WGS) entry which is preliminary data.</text>
</comment>
<keyword evidence="4" id="KW-1185">Reference proteome</keyword>